<feature type="region of interest" description="Disordered" evidence="1">
    <location>
        <begin position="30"/>
        <end position="51"/>
    </location>
</feature>
<sequence length="406" mass="44554">MKLSILIARFSYVWATQSLAYSVHGHHQDAGSVHGPSSDGSDAGQVAPRSSLLRPRQDFDTRAAAKAAIDALNNKFYSSTQAIWSPGDPWWLSGVALASVIDYMRKTGSSDYLDQVHDIIQVQRTQYAESGGDFRGQSTDDTGWWALAMIRMYDLTGNDTYLNISVEDEAHMYKSWTSSPCGGGIYVDVEAKTYKNAIANELYIKLAASLHNRIANDTEYLSRAETAWWWFQESGMIRNDSLINDGLASNSDGICYNNKLPVWTYNQGVILGALVELYQATASDTYLTAAYTIADAVLSSQTSPQLSKDGILTEGSCEPDEANGCNHDQQVFKGVFAYNLDELHNATPDGSEDHPYRSYLQQNAQSAYAYARGKATDLYDVSWVGPFQNSTIGKQASAVGLLVAAI</sequence>
<keyword evidence="2" id="KW-0732">Signal</keyword>
<reference evidence="3" key="2">
    <citation type="submission" date="2023-06" db="EMBL/GenBank/DDBJ databases">
        <authorList>
            <consortium name="Lawrence Berkeley National Laboratory"/>
            <person name="Haridas S."/>
            <person name="Hensen N."/>
            <person name="Bonometti L."/>
            <person name="Westerberg I."/>
            <person name="Brannstrom I.O."/>
            <person name="Guillou S."/>
            <person name="Cros-Aarteil S."/>
            <person name="Calhoun S."/>
            <person name="Kuo A."/>
            <person name="Mondo S."/>
            <person name="Pangilinan J."/>
            <person name="Riley R."/>
            <person name="Labutti K."/>
            <person name="Andreopoulos B."/>
            <person name="Lipzen A."/>
            <person name="Chen C."/>
            <person name="Yanf M."/>
            <person name="Daum C."/>
            <person name="Ng V."/>
            <person name="Clum A."/>
            <person name="Steindorff A."/>
            <person name="Ohm R."/>
            <person name="Martin F."/>
            <person name="Silar P."/>
            <person name="Natvig D."/>
            <person name="Lalanne C."/>
            <person name="Gautier V."/>
            <person name="Ament-Velasquez S.L."/>
            <person name="Kruys A."/>
            <person name="Hutchinson M.I."/>
            <person name="Powell A.J."/>
            <person name="Barry K."/>
            <person name="Miller A.N."/>
            <person name="Grigoriev I.V."/>
            <person name="Debuchy R."/>
            <person name="Gladieux P."/>
            <person name="Thoren M.H."/>
            <person name="Johannesson H."/>
        </authorList>
    </citation>
    <scope>NUCLEOTIDE SEQUENCE</scope>
    <source>
        <strain evidence="3">CBS 168.71</strain>
    </source>
</reference>
<keyword evidence="4" id="KW-1185">Reference proteome</keyword>
<evidence type="ECO:0000313" key="3">
    <source>
        <dbReference type="EMBL" id="KAK3296054.1"/>
    </source>
</evidence>
<reference evidence="3" key="1">
    <citation type="journal article" date="2023" name="Mol. Phylogenet. Evol.">
        <title>Genome-scale phylogeny and comparative genomics of the fungal order Sordariales.</title>
        <authorList>
            <person name="Hensen N."/>
            <person name="Bonometti L."/>
            <person name="Westerberg I."/>
            <person name="Brannstrom I.O."/>
            <person name="Guillou S."/>
            <person name="Cros-Aarteil S."/>
            <person name="Calhoun S."/>
            <person name="Haridas S."/>
            <person name="Kuo A."/>
            <person name="Mondo S."/>
            <person name="Pangilinan J."/>
            <person name="Riley R."/>
            <person name="LaButti K."/>
            <person name="Andreopoulos B."/>
            <person name="Lipzen A."/>
            <person name="Chen C."/>
            <person name="Yan M."/>
            <person name="Daum C."/>
            <person name="Ng V."/>
            <person name="Clum A."/>
            <person name="Steindorff A."/>
            <person name="Ohm R.A."/>
            <person name="Martin F."/>
            <person name="Silar P."/>
            <person name="Natvig D.O."/>
            <person name="Lalanne C."/>
            <person name="Gautier V."/>
            <person name="Ament-Velasquez S.L."/>
            <person name="Kruys A."/>
            <person name="Hutchinson M.I."/>
            <person name="Powell A.J."/>
            <person name="Barry K."/>
            <person name="Miller A.N."/>
            <person name="Grigoriev I.V."/>
            <person name="Debuchy R."/>
            <person name="Gladieux P."/>
            <person name="Hiltunen Thoren M."/>
            <person name="Johannesson H."/>
        </authorList>
    </citation>
    <scope>NUCLEOTIDE SEQUENCE</scope>
    <source>
        <strain evidence="3">CBS 168.71</strain>
    </source>
</reference>
<dbReference type="Gene3D" id="1.50.10.20">
    <property type="match status" value="1"/>
</dbReference>
<dbReference type="InterPro" id="IPR005198">
    <property type="entry name" value="Glyco_hydro_76"/>
</dbReference>
<evidence type="ECO:0000313" key="4">
    <source>
        <dbReference type="Proteomes" id="UP001278766"/>
    </source>
</evidence>
<dbReference type="EMBL" id="JAUEPN010000004">
    <property type="protein sequence ID" value="KAK3296054.1"/>
    <property type="molecule type" value="Genomic_DNA"/>
</dbReference>
<dbReference type="GO" id="GO:0005975">
    <property type="term" value="P:carbohydrate metabolic process"/>
    <property type="evidence" value="ECO:0007669"/>
    <property type="project" value="InterPro"/>
</dbReference>
<dbReference type="Pfam" id="PF03663">
    <property type="entry name" value="Glyco_hydro_76"/>
    <property type="match status" value="1"/>
</dbReference>
<dbReference type="Proteomes" id="UP001278766">
    <property type="component" value="Unassembled WGS sequence"/>
</dbReference>
<evidence type="ECO:0000256" key="1">
    <source>
        <dbReference type="SAM" id="MobiDB-lite"/>
    </source>
</evidence>
<dbReference type="InterPro" id="IPR008928">
    <property type="entry name" value="6-hairpin_glycosidase_sf"/>
</dbReference>
<evidence type="ECO:0000256" key="2">
    <source>
        <dbReference type="SAM" id="SignalP"/>
    </source>
</evidence>
<proteinExistence type="predicted"/>
<organism evidence="3 4">
    <name type="scientific">Chaetomium fimeti</name>
    <dbReference type="NCBI Taxonomy" id="1854472"/>
    <lineage>
        <taxon>Eukaryota</taxon>
        <taxon>Fungi</taxon>
        <taxon>Dikarya</taxon>
        <taxon>Ascomycota</taxon>
        <taxon>Pezizomycotina</taxon>
        <taxon>Sordariomycetes</taxon>
        <taxon>Sordariomycetidae</taxon>
        <taxon>Sordariales</taxon>
        <taxon>Chaetomiaceae</taxon>
        <taxon>Chaetomium</taxon>
    </lineage>
</organism>
<dbReference type="RefSeq" id="XP_062659568.1">
    <property type="nucleotide sequence ID" value="XM_062807481.1"/>
</dbReference>
<keyword evidence="3" id="KW-0378">Hydrolase</keyword>
<dbReference type="GO" id="GO:0016787">
    <property type="term" value="F:hydrolase activity"/>
    <property type="evidence" value="ECO:0007669"/>
    <property type="project" value="UniProtKB-KW"/>
</dbReference>
<accession>A0AAE0HGU5</accession>
<name>A0AAE0HGU5_9PEZI</name>
<dbReference type="SUPFAM" id="SSF48208">
    <property type="entry name" value="Six-hairpin glycosidases"/>
    <property type="match status" value="1"/>
</dbReference>
<dbReference type="InterPro" id="IPR053169">
    <property type="entry name" value="MUG_Protein"/>
</dbReference>
<gene>
    <name evidence="3" type="ORF">B0H64DRAFT_460945</name>
</gene>
<feature type="chain" id="PRO_5042192444" evidence="2">
    <location>
        <begin position="16"/>
        <end position="406"/>
    </location>
</feature>
<dbReference type="PANTHER" id="PTHR47791">
    <property type="entry name" value="MEIOTICALLY UP-REGULATED GENE 191 PROTEIN"/>
    <property type="match status" value="1"/>
</dbReference>
<comment type="caution">
    <text evidence="3">The sequence shown here is derived from an EMBL/GenBank/DDBJ whole genome shotgun (WGS) entry which is preliminary data.</text>
</comment>
<dbReference type="PANTHER" id="PTHR47791:SF3">
    <property type="entry name" value="MEIOTICALLY UP-REGULATED GENE 191 PROTEIN"/>
    <property type="match status" value="1"/>
</dbReference>
<dbReference type="AlphaFoldDB" id="A0AAE0HGU5"/>
<feature type="signal peptide" evidence="2">
    <location>
        <begin position="1"/>
        <end position="15"/>
    </location>
</feature>
<dbReference type="GeneID" id="87844429"/>
<protein>
    <submittedName>
        <fullName evidence="3">Glycoside hydrolase</fullName>
    </submittedName>
</protein>